<comment type="caution">
    <text evidence="1">The sequence shown here is derived from an EMBL/GenBank/DDBJ whole genome shotgun (WGS) entry which is preliminary data.</text>
</comment>
<dbReference type="Proteomes" id="UP000198211">
    <property type="component" value="Unassembled WGS sequence"/>
</dbReference>
<reference evidence="2" key="1">
    <citation type="submission" date="2017-03" db="EMBL/GenBank/DDBJ databases">
        <title>Phytopthora megakarya and P. palmivora, two closely related causual agents of cacao black pod achieved similar genome size and gene model numbers by different mechanisms.</title>
        <authorList>
            <person name="Ali S."/>
            <person name="Shao J."/>
            <person name="Larry D.J."/>
            <person name="Kronmiller B."/>
            <person name="Shen D."/>
            <person name="Strem M.D."/>
            <person name="Melnick R.L."/>
            <person name="Guiltinan M.J."/>
            <person name="Tyler B.M."/>
            <person name="Meinhardt L.W."/>
            <person name="Bailey B.A."/>
        </authorList>
    </citation>
    <scope>NUCLEOTIDE SEQUENCE [LARGE SCALE GENOMIC DNA]</scope>
    <source>
        <strain evidence="2">zdho120</strain>
    </source>
</reference>
<organism evidence="1 2">
    <name type="scientific">Phytophthora megakarya</name>
    <dbReference type="NCBI Taxonomy" id="4795"/>
    <lineage>
        <taxon>Eukaryota</taxon>
        <taxon>Sar</taxon>
        <taxon>Stramenopiles</taxon>
        <taxon>Oomycota</taxon>
        <taxon>Peronosporomycetes</taxon>
        <taxon>Peronosporales</taxon>
        <taxon>Peronosporaceae</taxon>
        <taxon>Phytophthora</taxon>
    </lineage>
</organism>
<evidence type="ECO:0000313" key="1">
    <source>
        <dbReference type="EMBL" id="OWZ15967.1"/>
    </source>
</evidence>
<dbReference type="AlphaFoldDB" id="A0A225WG17"/>
<sequence>MPRPPGEWKQTVRQAPLELIQTLQEFRNPSYILAGMTDATLDSWMLASRLAVLLHCLEHIEKTTTDDNCGKWANDWAVALRNQASADLELINLYSGDLWKPLKRLKYQGMELLKLCRSSQKEKKRSRKVHISTEDMA</sequence>
<gene>
    <name evidence="1" type="ORF">PHMEG_00010304</name>
</gene>
<protein>
    <submittedName>
        <fullName evidence="1">Uncharacterized protein</fullName>
    </submittedName>
</protein>
<keyword evidence="2" id="KW-1185">Reference proteome</keyword>
<accession>A0A225WG17</accession>
<name>A0A225WG17_9STRA</name>
<proteinExistence type="predicted"/>
<dbReference type="EMBL" id="NBNE01001019">
    <property type="protein sequence ID" value="OWZ15967.1"/>
    <property type="molecule type" value="Genomic_DNA"/>
</dbReference>
<evidence type="ECO:0000313" key="2">
    <source>
        <dbReference type="Proteomes" id="UP000198211"/>
    </source>
</evidence>